<organism evidence="1 2">
    <name type="scientific">Chionoecetes opilio</name>
    <name type="common">Atlantic snow crab</name>
    <name type="synonym">Cancer opilio</name>
    <dbReference type="NCBI Taxonomy" id="41210"/>
    <lineage>
        <taxon>Eukaryota</taxon>
        <taxon>Metazoa</taxon>
        <taxon>Ecdysozoa</taxon>
        <taxon>Arthropoda</taxon>
        <taxon>Crustacea</taxon>
        <taxon>Multicrustacea</taxon>
        <taxon>Malacostraca</taxon>
        <taxon>Eumalacostraca</taxon>
        <taxon>Eucarida</taxon>
        <taxon>Decapoda</taxon>
        <taxon>Pleocyemata</taxon>
        <taxon>Brachyura</taxon>
        <taxon>Eubrachyura</taxon>
        <taxon>Majoidea</taxon>
        <taxon>Majidae</taxon>
        <taxon>Chionoecetes</taxon>
    </lineage>
</organism>
<keyword evidence="2" id="KW-1185">Reference proteome</keyword>
<gene>
    <name evidence="1" type="ORF">GWK47_048577</name>
</gene>
<name>A0A8J5CTS9_CHIOP</name>
<dbReference type="AlphaFoldDB" id="A0A8J5CTS9"/>
<dbReference type="Proteomes" id="UP000770661">
    <property type="component" value="Unassembled WGS sequence"/>
</dbReference>
<dbReference type="EMBL" id="JACEEZ010012908">
    <property type="protein sequence ID" value="KAG0720406.1"/>
    <property type="molecule type" value="Genomic_DNA"/>
</dbReference>
<reference evidence="1" key="1">
    <citation type="submission" date="2020-07" db="EMBL/GenBank/DDBJ databases">
        <title>The High-quality genome of the commercially important snow crab, Chionoecetes opilio.</title>
        <authorList>
            <person name="Jeong J.-H."/>
            <person name="Ryu S."/>
        </authorList>
    </citation>
    <scope>NUCLEOTIDE SEQUENCE</scope>
    <source>
        <strain evidence="1">MADBK_172401_WGS</strain>
        <tissue evidence="1">Digestive gland</tissue>
    </source>
</reference>
<evidence type="ECO:0000313" key="2">
    <source>
        <dbReference type="Proteomes" id="UP000770661"/>
    </source>
</evidence>
<evidence type="ECO:0000313" key="1">
    <source>
        <dbReference type="EMBL" id="KAG0720406.1"/>
    </source>
</evidence>
<comment type="caution">
    <text evidence="1">The sequence shown here is derived from an EMBL/GenBank/DDBJ whole genome shotgun (WGS) entry which is preliminary data.</text>
</comment>
<accession>A0A8J5CTS9</accession>
<sequence length="187" mass="19494">MDPSFLLGCPNPQTKAVDSSSSLVAYHMVRCVSTTEWFPDPPYPGGGVILLLANLCDGGEGGAKMDSGRKMFPPGDAAHNSAWCGGTGKRPSTASPPGKPFSCLAWRSRRVSLPSQGWDSLHPCLVENHKRRGLPAVFRMKTTGSIWAGGSGGWGVCSIHHSQGSTLGAVQPPNVGMHTTPGEGGGL</sequence>
<proteinExistence type="predicted"/>
<protein>
    <submittedName>
        <fullName evidence="1">Uncharacterized protein</fullName>
    </submittedName>
</protein>